<gene>
    <name evidence="2" type="ORF">COCSUDRAFT_61962</name>
</gene>
<dbReference type="AlphaFoldDB" id="I0Z1L3"/>
<feature type="region of interest" description="Disordered" evidence="1">
    <location>
        <begin position="175"/>
        <end position="241"/>
    </location>
</feature>
<keyword evidence="3" id="KW-1185">Reference proteome</keyword>
<reference evidence="2 3" key="1">
    <citation type="journal article" date="2012" name="Genome Biol.">
        <title>The genome of the polar eukaryotic microalga coccomyxa subellipsoidea reveals traits of cold adaptation.</title>
        <authorList>
            <person name="Blanc G."/>
            <person name="Agarkova I."/>
            <person name="Grimwood J."/>
            <person name="Kuo A."/>
            <person name="Brueggeman A."/>
            <person name="Dunigan D."/>
            <person name="Gurnon J."/>
            <person name="Ladunga I."/>
            <person name="Lindquist E."/>
            <person name="Lucas S."/>
            <person name="Pangilinan J."/>
            <person name="Proschold T."/>
            <person name="Salamov A."/>
            <person name="Schmutz J."/>
            <person name="Weeks D."/>
            <person name="Yamada T."/>
            <person name="Claverie J.M."/>
            <person name="Grigoriev I."/>
            <person name="Van Etten J."/>
            <person name="Lomsadze A."/>
            <person name="Borodovsky M."/>
        </authorList>
    </citation>
    <scope>NUCLEOTIDE SEQUENCE [LARGE SCALE GENOMIC DNA]</scope>
    <source>
        <strain evidence="2 3">C-169</strain>
    </source>
</reference>
<evidence type="ECO:0000313" key="2">
    <source>
        <dbReference type="EMBL" id="EIE24532.1"/>
    </source>
</evidence>
<proteinExistence type="predicted"/>
<dbReference type="EMBL" id="AGSI01000005">
    <property type="protein sequence ID" value="EIE24532.1"/>
    <property type="molecule type" value="Genomic_DNA"/>
</dbReference>
<evidence type="ECO:0000313" key="3">
    <source>
        <dbReference type="Proteomes" id="UP000007264"/>
    </source>
</evidence>
<evidence type="ECO:0000256" key="1">
    <source>
        <dbReference type="SAM" id="MobiDB-lite"/>
    </source>
</evidence>
<sequence>MLVLPAPKLDAHPSSLVRYLSLHRFSSLAHFAGHILDSQADLSVYTAAASLQALSYFSGPAEQCLALARALLGTSRADLRSEQLHGREIPLGAVIDRLVQRGQQGAALAAELLCLTALSAEWGAVTGRMIKDFHALCAASSLVASSAAHTSRLPLQLDGEKCLFESCQHPAAVSALRKRDRTPFKTSEVHEGAEAGEQLPGSYEDQDEAQHDPKRPRLGETSAETKMQRPAADRSSTDSEAAGQEALALAECILSGDFSNDWSGSAAEACSSGRELQDAMVAVHPALMAELARKSFRACRAYLSLLIKQPDDGLQAAVAGILHMLRLGGRPAELTKLSLTAIHLQSTD</sequence>
<dbReference type="KEGG" id="csl:COCSUDRAFT_61962"/>
<dbReference type="OrthoDB" id="10578623at2759"/>
<protein>
    <submittedName>
        <fullName evidence="2">Uncharacterized protein</fullName>
    </submittedName>
</protein>
<dbReference type="GeneID" id="17042534"/>
<dbReference type="RefSeq" id="XP_005649076.1">
    <property type="nucleotide sequence ID" value="XM_005649019.1"/>
</dbReference>
<organism evidence="2 3">
    <name type="scientific">Coccomyxa subellipsoidea (strain C-169)</name>
    <name type="common">Green microalga</name>
    <dbReference type="NCBI Taxonomy" id="574566"/>
    <lineage>
        <taxon>Eukaryota</taxon>
        <taxon>Viridiplantae</taxon>
        <taxon>Chlorophyta</taxon>
        <taxon>core chlorophytes</taxon>
        <taxon>Trebouxiophyceae</taxon>
        <taxon>Trebouxiophyceae incertae sedis</taxon>
        <taxon>Coccomyxaceae</taxon>
        <taxon>Coccomyxa</taxon>
        <taxon>Coccomyxa subellipsoidea</taxon>
    </lineage>
</organism>
<dbReference type="Proteomes" id="UP000007264">
    <property type="component" value="Unassembled WGS sequence"/>
</dbReference>
<comment type="caution">
    <text evidence="2">The sequence shown here is derived from an EMBL/GenBank/DDBJ whole genome shotgun (WGS) entry which is preliminary data.</text>
</comment>
<accession>I0Z1L3</accession>
<name>I0Z1L3_COCSC</name>
<feature type="compositionally biased region" description="Basic and acidic residues" evidence="1">
    <location>
        <begin position="181"/>
        <end position="193"/>
    </location>
</feature>
<feature type="compositionally biased region" description="Basic and acidic residues" evidence="1">
    <location>
        <begin position="208"/>
        <end position="218"/>
    </location>
</feature>